<organism evidence="1 2">
    <name type="scientific">Cucumis melo var. makuwa</name>
    <name type="common">Oriental melon</name>
    <dbReference type="NCBI Taxonomy" id="1194695"/>
    <lineage>
        <taxon>Eukaryota</taxon>
        <taxon>Viridiplantae</taxon>
        <taxon>Streptophyta</taxon>
        <taxon>Embryophyta</taxon>
        <taxon>Tracheophyta</taxon>
        <taxon>Spermatophyta</taxon>
        <taxon>Magnoliopsida</taxon>
        <taxon>eudicotyledons</taxon>
        <taxon>Gunneridae</taxon>
        <taxon>Pentapetalae</taxon>
        <taxon>rosids</taxon>
        <taxon>fabids</taxon>
        <taxon>Cucurbitales</taxon>
        <taxon>Cucurbitaceae</taxon>
        <taxon>Benincaseae</taxon>
        <taxon>Cucumis</taxon>
    </lineage>
</organism>
<evidence type="ECO:0000313" key="2">
    <source>
        <dbReference type="Proteomes" id="UP000321393"/>
    </source>
</evidence>
<protein>
    <submittedName>
        <fullName evidence="1">CACTA en-spm transposon protein</fullName>
    </submittedName>
</protein>
<gene>
    <name evidence="1" type="ORF">E6C27_scaffold222G00190</name>
</gene>
<dbReference type="EMBL" id="SSTE01008485">
    <property type="protein sequence ID" value="KAA0055546.1"/>
    <property type="molecule type" value="Genomic_DNA"/>
</dbReference>
<reference evidence="1 2" key="1">
    <citation type="submission" date="2019-08" db="EMBL/GenBank/DDBJ databases">
        <title>Draft genome sequences of two oriental melons (Cucumis melo L. var makuwa).</title>
        <authorList>
            <person name="Kwon S.-Y."/>
        </authorList>
    </citation>
    <scope>NUCLEOTIDE SEQUENCE [LARGE SCALE GENOMIC DNA]</scope>
    <source>
        <strain evidence="2">cv. SW 3</strain>
        <tissue evidence="1">Leaf</tissue>
    </source>
</reference>
<dbReference type="OrthoDB" id="1921870at2759"/>
<dbReference type="Proteomes" id="UP000321393">
    <property type="component" value="Unassembled WGS sequence"/>
</dbReference>
<dbReference type="AlphaFoldDB" id="A0A5A7UMQ7"/>
<sequence length="201" mass="23182">MGFPVAMRSVLEKTSEYPLFLTLIKSIRKMGVFSTPDRGSPDVFGRCWEILYIFHFDSVLNKTKLRRKKKLDRCHRSSVLIVATLPRRRSSPSVAVCHYISCVGYPAGSLYSLKGQTIGVCVRKIFFVRCLKWADVGRGYIEVVKGDLQRFFMLDFNDKAMNRFVEHQMLNTRPTVTDTSKSTATSRRLVPTHQTYWLDED</sequence>
<proteinExistence type="predicted"/>
<name>A0A5A7UMQ7_CUCMM</name>
<accession>A0A5A7UMQ7</accession>
<comment type="caution">
    <text evidence="1">The sequence shown here is derived from an EMBL/GenBank/DDBJ whole genome shotgun (WGS) entry which is preliminary data.</text>
</comment>
<evidence type="ECO:0000313" key="1">
    <source>
        <dbReference type="EMBL" id="KAA0055546.1"/>
    </source>
</evidence>